<feature type="transmembrane region" description="Helical" evidence="1">
    <location>
        <begin position="344"/>
        <end position="366"/>
    </location>
</feature>
<reference evidence="2 3" key="1">
    <citation type="submission" date="2018-02" db="EMBL/GenBank/DDBJ databases">
        <title>Comparative genomes isolates from brazilian mangrove.</title>
        <authorList>
            <person name="Araujo J.E."/>
            <person name="Taketani R.G."/>
            <person name="Silva M.C.P."/>
            <person name="Loureco M.V."/>
            <person name="Andreote F.D."/>
        </authorList>
    </citation>
    <scope>NUCLEOTIDE SEQUENCE [LARGE SCALE GENOMIC DNA]</scope>
    <source>
        <strain evidence="2 3">Hex-1 MGV</strain>
    </source>
</reference>
<gene>
    <name evidence="2" type="ORF">C5Y83_10960</name>
</gene>
<dbReference type="Proteomes" id="UP000238322">
    <property type="component" value="Unassembled WGS sequence"/>
</dbReference>
<keyword evidence="1" id="KW-0812">Transmembrane</keyword>
<dbReference type="EMBL" id="PUHY01000008">
    <property type="protein sequence ID" value="PQO35338.1"/>
    <property type="molecule type" value="Genomic_DNA"/>
</dbReference>
<dbReference type="AlphaFoldDB" id="A0A2S8FT28"/>
<organism evidence="2 3">
    <name type="scientific">Blastopirellula marina</name>
    <dbReference type="NCBI Taxonomy" id="124"/>
    <lineage>
        <taxon>Bacteria</taxon>
        <taxon>Pseudomonadati</taxon>
        <taxon>Planctomycetota</taxon>
        <taxon>Planctomycetia</taxon>
        <taxon>Pirellulales</taxon>
        <taxon>Pirellulaceae</taxon>
        <taxon>Blastopirellula</taxon>
    </lineage>
</organism>
<protein>
    <submittedName>
        <fullName evidence="2">Uncharacterized protein</fullName>
    </submittedName>
</protein>
<name>A0A2S8FT28_9BACT</name>
<sequence>MKQIDTKFAVAFIQTFCGSVATLLMLFAFIYFYNPLRSSLVAIDDIVGRADSEAESLQLLLKKAASAGSKFEATLPQIKATINSSKSAVAEVSTTLKVWREKIPVVKTFANDVADICGTVEKELPLTVPVVEIPMKKVEFQIPEVIPQTQKVEIPFPTVSKTEYGSQKMTYPRHATVKMKDFSKGLGSWHGHSFGSIGFSYPSGIDIKKNVVHVKYPKSIKIGTSKKVVEVPKSPLLEMHGVSFSIPDCPPEFKTRRLMEKEKEVLQTLKIELSGLNDELVQTEVGMASIEGLLNVEAKNSLELAHGGCEEVEKELGELLDDVLPSVLDDITDQRKKLEGARNVFSAISGLVTIAFFVLILIPGGITASGVVKLISARH</sequence>
<feature type="transmembrane region" description="Helical" evidence="1">
    <location>
        <begin position="12"/>
        <end position="33"/>
    </location>
</feature>
<evidence type="ECO:0000313" key="3">
    <source>
        <dbReference type="Proteomes" id="UP000238322"/>
    </source>
</evidence>
<keyword evidence="1" id="KW-0472">Membrane</keyword>
<proteinExistence type="predicted"/>
<evidence type="ECO:0000256" key="1">
    <source>
        <dbReference type="SAM" id="Phobius"/>
    </source>
</evidence>
<dbReference type="RefSeq" id="WP_105329730.1">
    <property type="nucleotide sequence ID" value="NZ_PUHY01000008.1"/>
</dbReference>
<keyword evidence="1" id="KW-1133">Transmembrane helix</keyword>
<evidence type="ECO:0000313" key="2">
    <source>
        <dbReference type="EMBL" id="PQO35338.1"/>
    </source>
</evidence>
<comment type="caution">
    <text evidence="2">The sequence shown here is derived from an EMBL/GenBank/DDBJ whole genome shotgun (WGS) entry which is preliminary data.</text>
</comment>
<accession>A0A2S8FT28</accession>